<evidence type="ECO:0000259" key="2">
    <source>
        <dbReference type="Pfam" id="PF11827"/>
    </source>
</evidence>
<evidence type="ECO:0000313" key="4">
    <source>
        <dbReference type="Proteomes" id="UP000184513"/>
    </source>
</evidence>
<evidence type="ECO:0000256" key="1">
    <source>
        <dbReference type="SAM" id="Coils"/>
    </source>
</evidence>
<feature type="domain" description="DUF3347" evidence="2">
    <location>
        <begin position="44"/>
        <end position="120"/>
    </location>
</feature>
<feature type="coiled-coil region" evidence="1">
    <location>
        <begin position="69"/>
        <end position="96"/>
    </location>
</feature>
<gene>
    <name evidence="3" type="ORF">SAMN04488057_104168</name>
</gene>
<dbReference type="AlphaFoldDB" id="A0A1M7M953"/>
<dbReference type="EMBL" id="FRCY01000004">
    <property type="protein sequence ID" value="SHM87236.1"/>
    <property type="molecule type" value="Genomic_DNA"/>
</dbReference>
<reference evidence="3 4" key="1">
    <citation type="submission" date="2016-11" db="EMBL/GenBank/DDBJ databases">
        <authorList>
            <person name="Jaros S."/>
            <person name="Januszkiewicz K."/>
            <person name="Wedrychowicz H."/>
        </authorList>
    </citation>
    <scope>NUCLEOTIDE SEQUENCE [LARGE SCALE GENOMIC DNA]</scope>
    <source>
        <strain evidence="3 4">CGMCC 1.6102</strain>
    </source>
</reference>
<keyword evidence="4" id="KW-1185">Reference proteome</keyword>
<sequence>MILVSLALFSWGATAQHDHSAHETKTNTEHDEPLFKNKALGTAYSHYLALKDALVASNQQEARKGAGVLSNALNDVQKAENALAEAKKVAQATTLERQRKAFTGLSNEMAVLVKGAEMSSGRTLPGILPDGQWQHRRLLVIQRKRSPQSLLWRQNAEMRYGERDDQLIVSTPKGSCLGVLFQCIHKSRLSEVRQRCSTYNTFAGLKHHCYLG</sequence>
<organism evidence="3 4">
    <name type="scientific">Cyclobacterium lianum</name>
    <dbReference type="NCBI Taxonomy" id="388280"/>
    <lineage>
        <taxon>Bacteria</taxon>
        <taxon>Pseudomonadati</taxon>
        <taxon>Bacteroidota</taxon>
        <taxon>Cytophagia</taxon>
        <taxon>Cytophagales</taxon>
        <taxon>Cyclobacteriaceae</taxon>
        <taxon>Cyclobacterium</taxon>
    </lineage>
</organism>
<accession>A0A1M7M953</accession>
<proteinExistence type="predicted"/>
<name>A0A1M7M953_9BACT</name>
<dbReference type="InterPro" id="IPR021782">
    <property type="entry name" value="DUF3347"/>
</dbReference>
<dbReference type="STRING" id="388280.SAMN04488057_104168"/>
<dbReference type="Pfam" id="PF11827">
    <property type="entry name" value="DUF3347"/>
    <property type="match status" value="1"/>
</dbReference>
<evidence type="ECO:0000313" key="3">
    <source>
        <dbReference type="EMBL" id="SHM87236.1"/>
    </source>
</evidence>
<keyword evidence="1" id="KW-0175">Coiled coil</keyword>
<protein>
    <recommendedName>
        <fullName evidence="2">DUF3347 domain-containing protein</fullName>
    </recommendedName>
</protein>
<dbReference type="Proteomes" id="UP000184513">
    <property type="component" value="Unassembled WGS sequence"/>
</dbReference>